<dbReference type="FunFam" id="1.10.10.10:FF:000322">
    <property type="entry name" value="Probable disease resistance protein At1g63360"/>
    <property type="match status" value="1"/>
</dbReference>
<keyword evidence="4" id="KW-0547">Nucleotide-binding</keyword>
<reference evidence="11" key="1">
    <citation type="submission" date="2020-07" db="EMBL/GenBank/DDBJ databases">
        <title>Genome sequence and genetic diversity analysis of an under-domesticated orphan crop, white fonio (Digitaria exilis).</title>
        <authorList>
            <person name="Bennetzen J.L."/>
            <person name="Chen S."/>
            <person name="Ma X."/>
            <person name="Wang X."/>
            <person name="Yssel A.E.J."/>
            <person name="Chaluvadi S.R."/>
            <person name="Johnson M."/>
            <person name="Gangashetty P."/>
            <person name="Hamidou F."/>
            <person name="Sanogo M.D."/>
            <person name="Zwaenepoel A."/>
            <person name="Wallace J."/>
            <person name="Van De Peer Y."/>
            <person name="Van Deynze A."/>
        </authorList>
    </citation>
    <scope>NUCLEOTIDE SEQUENCE</scope>
    <source>
        <tissue evidence="11">Leaves</tissue>
    </source>
</reference>
<dbReference type="InterPro" id="IPR058922">
    <property type="entry name" value="WHD_DRP"/>
</dbReference>
<dbReference type="Gene3D" id="1.20.5.4130">
    <property type="match status" value="1"/>
</dbReference>
<evidence type="ECO:0000256" key="2">
    <source>
        <dbReference type="ARBA" id="ARBA00022614"/>
    </source>
</evidence>
<dbReference type="Gene3D" id="1.10.8.430">
    <property type="entry name" value="Helical domain of apoptotic protease-activating factors"/>
    <property type="match status" value="1"/>
</dbReference>
<dbReference type="Pfam" id="PF23598">
    <property type="entry name" value="LRR_14"/>
    <property type="match status" value="1"/>
</dbReference>
<dbReference type="SUPFAM" id="SSF52540">
    <property type="entry name" value="P-loop containing nucleoside triphosphate hydrolases"/>
    <property type="match status" value="1"/>
</dbReference>
<proteinExistence type="inferred from homology"/>
<dbReference type="EMBL" id="JACEFO010002322">
    <property type="protein sequence ID" value="KAF8666015.1"/>
    <property type="molecule type" value="Genomic_DNA"/>
</dbReference>
<evidence type="ECO:0000259" key="7">
    <source>
        <dbReference type="Pfam" id="PF00931"/>
    </source>
</evidence>
<dbReference type="InterPro" id="IPR027417">
    <property type="entry name" value="P-loop_NTPase"/>
</dbReference>
<evidence type="ECO:0000259" key="10">
    <source>
        <dbReference type="Pfam" id="PF23598"/>
    </source>
</evidence>
<evidence type="ECO:0000259" key="9">
    <source>
        <dbReference type="Pfam" id="PF23559"/>
    </source>
</evidence>
<dbReference type="InterPro" id="IPR002182">
    <property type="entry name" value="NB-ARC"/>
</dbReference>
<dbReference type="PRINTS" id="PR00364">
    <property type="entry name" value="DISEASERSIST"/>
</dbReference>
<dbReference type="InterPro" id="IPR041118">
    <property type="entry name" value="Rx_N"/>
</dbReference>
<organism evidence="11 12">
    <name type="scientific">Digitaria exilis</name>
    <dbReference type="NCBI Taxonomy" id="1010633"/>
    <lineage>
        <taxon>Eukaryota</taxon>
        <taxon>Viridiplantae</taxon>
        <taxon>Streptophyta</taxon>
        <taxon>Embryophyta</taxon>
        <taxon>Tracheophyta</taxon>
        <taxon>Spermatophyta</taxon>
        <taxon>Magnoliopsida</taxon>
        <taxon>Liliopsida</taxon>
        <taxon>Poales</taxon>
        <taxon>Poaceae</taxon>
        <taxon>PACMAD clade</taxon>
        <taxon>Panicoideae</taxon>
        <taxon>Panicodae</taxon>
        <taxon>Paniceae</taxon>
        <taxon>Anthephorinae</taxon>
        <taxon>Digitaria</taxon>
    </lineage>
</organism>
<dbReference type="Gene3D" id="3.40.50.300">
    <property type="entry name" value="P-loop containing nucleotide triphosphate hydrolases"/>
    <property type="match status" value="1"/>
</dbReference>
<dbReference type="Gene3D" id="1.10.10.10">
    <property type="entry name" value="Winged helix-like DNA-binding domain superfamily/Winged helix DNA-binding domain"/>
    <property type="match status" value="1"/>
</dbReference>
<name>A0A835E605_9POAL</name>
<dbReference type="Pfam" id="PF23559">
    <property type="entry name" value="WHD_DRP"/>
    <property type="match status" value="1"/>
</dbReference>
<dbReference type="InterPro" id="IPR038005">
    <property type="entry name" value="RX-like_CC"/>
</dbReference>
<dbReference type="InterPro" id="IPR036388">
    <property type="entry name" value="WH-like_DNA-bd_sf"/>
</dbReference>
<dbReference type="InterPro" id="IPR044974">
    <property type="entry name" value="Disease_R_plants"/>
</dbReference>
<evidence type="ECO:0000313" key="11">
    <source>
        <dbReference type="EMBL" id="KAF8666015.1"/>
    </source>
</evidence>
<keyword evidence="3" id="KW-0677">Repeat</keyword>
<dbReference type="InterPro" id="IPR032675">
    <property type="entry name" value="LRR_dom_sf"/>
</dbReference>
<dbReference type="SUPFAM" id="SSF52058">
    <property type="entry name" value="L domain-like"/>
    <property type="match status" value="1"/>
</dbReference>
<evidence type="ECO:0000256" key="6">
    <source>
        <dbReference type="ARBA" id="ARBA00023054"/>
    </source>
</evidence>
<evidence type="ECO:0000256" key="3">
    <source>
        <dbReference type="ARBA" id="ARBA00022737"/>
    </source>
</evidence>
<dbReference type="OrthoDB" id="682957at2759"/>
<dbReference type="InterPro" id="IPR042197">
    <property type="entry name" value="Apaf_helical"/>
</dbReference>
<comment type="similarity">
    <text evidence="1">Belongs to the disease resistance NB-LRR family.</text>
</comment>
<keyword evidence="12" id="KW-1185">Reference proteome</keyword>
<dbReference type="InterPro" id="IPR055414">
    <property type="entry name" value="LRR_R13L4/SHOC2-like"/>
</dbReference>
<keyword evidence="6" id="KW-0175">Coiled coil</keyword>
<feature type="domain" description="Disease resistance R13L4/SHOC-2-like LRR" evidence="10">
    <location>
        <begin position="503"/>
        <end position="871"/>
    </location>
</feature>
<dbReference type="Pfam" id="PF18052">
    <property type="entry name" value="Rx_N"/>
    <property type="match status" value="1"/>
</dbReference>
<dbReference type="CDD" id="cd14798">
    <property type="entry name" value="RX-CC_like"/>
    <property type="match status" value="1"/>
</dbReference>
<evidence type="ECO:0000313" key="12">
    <source>
        <dbReference type="Proteomes" id="UP000636709"/>
    </source>
</evidence>
<feature type="domain" description="Disease resistance N-terminal" evidence="8">
    <location>
        <begin position="14"/>
        <end position="49"/>
    </location>
</feature>
<accession>A0A835E605</accession>
<dbReference type="FunFam" id="3.40.50.300:FF:001091">
    <property type="entry name" value="Probable disease resistance protein At1g61300"/>
    <property type="match status" value="1"/>
</dbReference>
<dbReference type="Proteomes" id="UP000636709">
    <property type="component" value="Unassembled WGS sequence"/>
</dbReference>
<evidence type="ECO:0000259" key="8">
    <source>
        <dbReference type="Pfam" id="PF18052"/>
    </source>
</evidence>
<dbReference type="GO" id="GO:0042742">
    <property type="term" value="P:defense response to bacterium"/>
    <property type="evidence" value="ECO:0007669"/>
    <property type="project" value="UniProtKB-ARBA"/>
</dbReference>
<dbReference type="GO" id="GO:0043531">
    <property type="term" value="F:ADP binding"/>
    <property type="evidence" value="ECO:0007669"/>
    <property type="project" value="InterPro"/>
</dbReference>
<feature type="domain" description="Disease resistance protein winged helix" evidence="9">
    <location>
        <begin position="390"/>
        <end position="460"/>
    </location>
</feature>
<feature type="domain" description="NB-ARC" evidence="7">
    <location>
        <begin position="133"/>
        <end position="293"/>
    </location>
</feature>
<dbReference type="GO" id="GO:0009626">
    <property type="term" value="P:plant-type hypersensitive response"/>
    <property type="evidence" value="ECO:0007669"/>
    <property type="project" value="UniProtKB-ARBA"/>
</dbReference>
<evidence type="ECO:0000256" key="1">
    <source>
        <dbReference type="ARBA" id="ARBA00008894"/>
    </source>
</evidence>
<sequence length="876" mass="100770">MDIVLRKVGNVPLDQLDEELRIWARNIRELSYDIEDVVDTFLVRVKGRHPHYLQGSEGLVKRMVTLFKKGSTRREISKEVKDIKNRIKEVANRRERLGKYNVAIANPTTTMIDDRLRALYTKTTDLVGINKATDDLIMRLTNGDDIPRIQQKVVSICGFGGLGKTTLAKAVYDKLKKQFECAAFVSVSRSPDLKKVFKDILCELDKGRHISIHNSGWDEKQLIDQIREFLQSKRYFIVIDDIWDIHAWKIIRYALDESNIGSCILTTTRKYDVAEQIGGSYRLQPLHHENSKILFYRGIYSTEDKCLGKIIEVSQKILKKCGGVPLAIITVSSLLANKLDNITEWYRIYDSIGSGLENGNEMDCMRKILSLSYYDLPSHLKTCLLDLSTFPEDSEIRRERIIWRWMAEGFLHGKDSNSLFELGESYFVELVNRSMILPVDVNEQGQARACRMHDMVLDLICSLSREENFVHISSGVEESTFWQMKIRRLSLQENIRSNMNIGQLRSFTIFSSAINSMPSISRFHVVRVLDLDGCDLRGCGHLNLRYIANLIHLRYLGLRHTFVVGLPENIGRLQFLQTLDLTRTLIDEDPSGIVQLRQLMCLSVNYNTRLPNGLRNMASLEVLETVRVDEHSINIVEDLGHLCQLRVVHIDFNLQRWEGLRESMGKALMESLNNLQKIQSLEITDFNGEDNHMKEGWVLPPRLHRFVMWTASSISTWIKPASLPLLSYLDIEFHKIGGNDIQILGMLPSLHHLWLGVSGHIQELPMEERFMVSAEAFPCARVCKFFNFVMVPSIFPRGAMPKVEHLEFCIRSRHFFADGDLDLNDLDMGHLPSLERVFVHLHSERVDKEKVIEVEMGLRHAVCVHPNSPSIDVRHH</sequence>
<dbReference type="PANTHER" id="PTHR23155:SF1116">
    <property type="entry name" value="OS12G0273300 PROTEIN"/>
    <property type="match status" value="1"/>
</dbReference>
<comment type="caution">
    <text evidence="11">The sequence shown here is derived from an EMBL/GenBank/DDBJ whole genome shotgun (WGS) entry which is preliminary data.</text>
</comment>
<protein>
    <submittedName>
        <fullName evidence="11">Uncharacterized protein</fullName>
    </submittedName>
</protein>
<dbReference type="AlphaFoldDB" id="A0A835E605"/>
<dbReference type="PANTHER" id="PTHR23155">
    <property type="entry name" value="DISEASE RESISTANCE PROTEIN RP"/>
    <property type="match status" value="1"/>
</dbReference>
<keyword evidence="2" id="KW-0433">Leucine-rich repeat</keyword>
<dbReference type="Pfam" id="PF00931">
    <property type="entry name" value="NB-ARC"/>
    <property type="match status" value="1"/>
</dbReference>
<dbReference type="Gene3D" id="3.80.10.10">
    <property type="entry name" value="Ribonuclease Inhibitor"/>
    <property type="match status" value="1"/>
</dbReference>
<gene>
    <name evidence="11" type="ORF">HU200_053904</name>
</gene>
<evidence type="ECO:0000256" key="5">
    <source>
        <dbReference type="ARBA" id="ARBA00022821"/>
    </source>
</evidence>
<dbReference type="GO" id="GO:0002758">
    <property type="term" value="P:innate immune response-activating signaling pathway"/>
    <property type="evidence" value="ECO:0007669"/>
    <property type="project" value="UniProtKB-ARBA"/>
</dbReference>
<keyword evidence="5" id="KW-0611">Plant defense</keyword>
<evidence type="ECO:0000256" key="4">
    <source>
        <dbReference type="ARBA" id="ARBA00022741"/>
    </source>
</evidence>